<keyword evidence="2" id="KW-1185">Reference proteome</keyword>
<gene>
    <name evidence="1" type="ORF">RM445_04540</name>
</gene>
<dbReference type="Pfam" id="PF05331">
    <property type="entry name" value="DUF742"/>
    <property type="match status" value="1"/>
</dbReference>
<dbReference type="RefSeq" id="WP_311554718.1">
    <property type="nucleotide sequence ID" value="NZ_JAVREJ010000002.1"/>
</dbReference>
<dbReference type="InterPro" id="IPR007995">
    <property type="entry name" value="DUF742"/>
</dbReference>
<protein>
    <submittedName>
        <fullName evidence="1">DUF742 domain-containing protein</fullName>
    </submittedName>
</protein>
<dbReference type="EMBL" id="JAVREJ010000002">
    <property type="protein sequence ID" value="MDT0348788.1"/>
    <property type="molecule type" value="Genomic_DNA"/>
</dbReference>
<dbReference type="PANTHER" id="PTHR36221:SF1">
    <property type="entry name" value="DUF742 DOMAIN-CONTAINING PROTEIN"/>
    <property type="match status" value="1"/>
</dbReference>
<comment type="caution">
    <text evidence="1">The sequence shown here is derived from an EMBL/GenBank/DDBJ whole genome shotgun (WGS) entry which is preliminary data.</text>
</comment>
<evidence type="ECO:0000313" key="1">
    <source>
        <dbReference type="EMBL" id="MDT0348788.1"/>
    </source>
</evidence>
<reference evidence="2" key="1">
    <citation type="submission" date="2023-07" db="EMBL/GenBank/DDBJ databases">
        <title>30 novel species of actinomycetes from the DSMZ collection.</title>
        <authorList>
            <person name="Nouioui I."/>
        </authorList>
    </citation>
    <scope>NUCLEOTIDE SEQUENCE [LARGE SCALE GENOMIC DNA]</scope>
    <source>
        <strain evidence="2">DSM 45834</strain>
    </source>
</reference>
<organism evidence="1 2">
    <name type="scientific">Pseudonocardia charpentierae</name>
    <dbReference type="NCBI Taxonomy" id="3075545"/>
    <lineage>
        <taxon>Bacteria</taxon>
        <taxon>Bacillati</taxon>
        <taxon>Actinomycetota</taxon>
        <taxon>Actinomycetes</taxon>
        <taxon>Pseudonocardiales</taxon>
        <taxon>Pseudonocardiaceae</taxon>
        <taxon>Pseudonocardia</taxon>
    </lineage>
</organism>
<proteinExistence type="predicted"/>
<accession>A0ABU2N6W1</accession>
<name>A0ABU2N6W1_9PSEU</name>
<evidence type="ECO:0000313" key="2">
    <source>
        <dbReference type="Proteomes" id="UP001183202"/>
    </source>
</evidence>
<sequence length="130" mass="13591">MTPDETAGEVAGEVASSEPGRVVPVYAVTGGRTRSASAELPMESLVSATQWTPWPGMQAEYRSILEMAGRPVSLVEIGAALQIPVGVARVLVSDLAGAGYVAVHEPEPTGDDGRPRAAVLERLLEGLRAR</sequence>
<dbReference type="PANTHER" id="PTHR36221">
    <property type="entry name" value="DUF742 DOMAIN-CONTAINING PROTEIN"/>
    <property type="match status" value="1"/>
</dbReference>
<dbReference type="Proteomes" id="UP001183202">
    <property type="component" value="Unassembled WGS sequence"/>
</dbReference>